<feature type="region of interest" description="Disordered" evidence="8">
    <location>
        <begin position="31"/>
        <end position="66"/>
    </location>
</feature>
<keyword evidence="7" id="KW-0862">Zinc</keyword>
<dbReference type="Gene3D" id="3.30.40.10">
    <property type="entry name" value="Zinc/RING finger domain, C3HC4 (zinc finger)"/>
    <property type="match status" value="1"/>
</dbReference>
<dbReference type="InterPro" id="IPR051628">
    <property type="entry name" value="LUBAC_E3_Ligases"/>
</dbReference>
<gene>
    <name evidence="11" type="ORF">SEMRO_426_G140530.1</name>
</gene>
<evidence type="ECO:0000313" key="12">
    <source>
        <dbReference type="Proteomes" id="UP001153069"/>
    </source>
</evidence>
<evidence type="ECO:0000256" key="1">
    <source>
        <dbReference type="ARBA" id="ARBA00004906"/>
    </source>
</evidence>
<dbReference type="PANTHER" id="PTHR22770">
    <property type="entry name" value="UBIQUITIN CONJUGATING ENZYME 7 INTERACTING PROTEIN-RELATED"/>
    <property type="match status" value="1"/>
</dbReference>
<dbReference type="EMBL" id="CAICTM010000425">
    <property type="protein sequence ID" value="CAB9510225.1"/>
    <property type="molecule type" value="Genomic_DNA"/>
</dbReference>
<dbReference type="InterPro" id="IPR013083">
    <property type="entry name" value="Znf_RING/FYVE/PHD"/>
</dbReference>
<sequence length="631" mass="70786">MDPPAKSYAAGIVDLCDVDSDNDEVVVAAAKPPARRKRDTDSDDDIVEVLETRKRPRGNLKKSDDDDDVVEVVHTKAMPKTPLQQVLEVFPDVKHDHANQLLKEHSNVAANVINALLESGPSYPKEDRKPAASGNMQANNKCEPKYNFLSASSFEPTRDYIEESAEKLVLEFPGILTKKGAKFFLQQSNNHYAIAFEKLVRSLTGRGDRSTAKASLNGTEDSEIKQYEKLTAAKKSSTIDKEQKDRMKREFNATPKKDHFRARPANFKNSNARIKNSILTEEAAFCKRKLDLWREEIDTKVQKKVNRETAIREGTAVECGCCYDKVAMDEMVQCRIEGHLFCGECLAQYVENQVFANQSFGKDPKTREPALELLCFHGDGCSSGFDRFFLQRSLKPKVLEKYDELQSRINVEKAGLVAMMCSCPKCGYSAAVDKAQNIFLCPNVECRFESCRHCREESHIPLRCDEVEKKQEEDARTRVEEAASNAVIRFCPACKKGMVKESGCNKMTCACGIHFCYICREKVQDYKHFCQIPHCQHRKGKDKKCSGCPLWTKDLDATHNKEMREAALSEAARLEAEASASGLQQQEKKAGLFGQTEDKAKSLQPAKVKVDVESILQAPKARAAAVARRVG</sequence>
<accession>A0A9N8DXP0</accession>
<proteinExistence type="predicted"/>
<dbReference type="GO" id="GO:0008270">
    <property type="term" value="F:zinc ion binding"/>
    <property type="evidence" value="ECO:0007669"/>
    <property type="project" value="UniProtKB-KW"/>
</dbReference>
<dbReference type="GO" id="GO:0043130">
    <property type="term" value="F:ubiquitin binding"/>
    <property type="evidence" value="ECO:0007669"/>
    <property type="project" value="InterPro"/>
</dbReference>
<keyword evidence="4" id="KW-0677">Repeat</keyword>
<dbReference type="Pfam" id="PF26191">
    <property type="entry name" value="RING-HC_RBR_RNF216"/>
    <property type="match status" value="1"/>
</dbReference>
<evidence type="ECO:0000256" key="7">
    <source>
        <dbReference type="ARBA" id="ARBA00022833"/>
    </source>
</evidence>
<name>A0A9N8DXP0_9STRA</name>
<dbReference type="InterPro" id="IPR047544">
    <property type="entry name" value="RING-HC_RBR_RNF216"/>
</dbReference>
<dbReference type="CDD" id="cd16630">
    <property type="entry name" value="RING-HC_RBR_RNF216"/>
    <property type="match status" value="1"/>
</dbReference>
<comment type="caution">
    <text evidence="11">The sequence shown here is derived from an EMBL/GenBank/DDBJ whole genome shotgun (WGS) entry which is preliminary data.</text>
</comment>
<dbReference type="Pfam" id="PF26200">
    <property type="entry name" value="Rcat_RNF216"/>
    <property type="match status" value="1"/>
</dbReference>
<evidence type="ECO:0000256" key="5">
    <source>
        <dbReference type="ARBA" id="ARBA00022771"/>
    </source>
</evidence>
<dbReference type="InterPro" id="IPR044066">
    <property type="entry name" value="TRIAD_supradom"/>
</dbReference>
<dbReference type="PROSITE" id="PS51140">
    <property type="entry name" value="CUE"/>
    <property type="match status" value="1"/>
</dbReference>
<evidence type="ECO:0000313" key="11">
    <source>
        <dbReference type="EMBL" id="CAB9510225.1"/>
    </source>
</evidence>
<organism evidence="11 12">
    <name type="scientific">Seminavis robusta</name>
    <dbReference type="NCBI Taxonomy" id="568900"/>
    <lineage>
        <taxon>Eukaryota</taxon>
        <taxon>Sar</taxon>
        <taxon>Stramenopiles</taxon>
        <taxon>Ochrophyta</taxon>
        <taxon>Bacillariophyta</taxon>
        <taxon>Bacillariophyceae</taxon>
        <taxon>Bacillariophycidae</taxon>
        <taxon>Naviculales</taxon>
        <taxon>Naviculaceae</taxon>
        <taxon>Seminavis</taxon>
    </lineage>
</organism>
<dbReference type="Pfam" id="PF02845">
    <property type="entry name" value="CUE"/>
    <property type="match status" value="1"/>
</dbReference>
<evidence type="ECO:0000256" key="4">
    <source>
        <dbReference type="ARBA" id="ARBA00022737"/>
    </source>
</evidence>
<dbReference type="InterPro" id="IPR047545">
    <property type="entry name" value="BRcat_RBR_RNF216"/>
</dbReference>
<evidence type="ECO:0000259" key="9">
    <source>
        <dbReference type="PROSITE" id="PS51140"/>
    </source>
</evidence>
<evidence type="ECO:0000256" key="8">
    <source>
        <dbReference type="SAM" id="MobiDB-lite"/>
    </source>
</evidence>
<comment type="pathway">
    <text evidence="1">Protein modification; protein ubiquitination.</text>
</comment>
<keyword evidence="12" id="KW-1185">Reference proteome</keyword>
<keyword evidence="3" id="KW-0479">Metal-binding</keyword>
<evidence type="ECO:0000256" key="3">
    <source>
        <dbReference type="ARBA" id="ARBA00022723"/>
    </source>
</evidence>
<dbReference type="PANTHER" id="PTHR22770:SF47">
    <property type="entry name" value="E3 UBIQUITIN-PROTEIN LIGASE RNF216"/>
    <property type="match status" value="1"/>
</dbReference>
<feature type="domain" description="CUE" evidence="9">
    <location>
        <begin position="78"/>
        <end position="121"/>
    </location>
</feature>
<dbReference type="AlphaFoldDB" id="A0A9N8DXP0"/>
<evidence type="ECO:0000259" key="10">
    <source>
        <dbReference type="PROSITE" id="PS51873"/>
    </source>
</evidence>
<dbReference type="OrthoDB" id="10009520at2759"/>
<dbReference type="GO" id="GO:0016874">
    <property type="term" value="F:ligase activity"/>
    <property type="evidence" value="ECO:0007669"/>
    <property type="project" value="UniProtKB-KW"/>
</dbReference>
<keyword evidence="5" id="KW-0863">Zinc-finger</keyword>
<protein>
    <submittedName>
        <fullName evidence="11">Protein ligase RNF216</fullName>
    </submittedName>
</protein>
<keyword evidence="6" id="KW-0833">Ubl conjugation pathway</keyword>
<dbReference type="GO" id="GO:0016740">
    <property type="term" value="F:transferase activity"/>
    <property type="evidence" value="ECO:0007669"/>
    <property type="project" value="UniProtKB-KW"/>
</dbReference>
<dbReference type="Proteomes" id="UP001153069">
    <property type="component" value="Unassembled WGS sequence"/>
</dbReference>
<keyword evidence="11" id="KW-0436">Ligase</keyword>
<feature type="domain" description="RING-type" evidence="10">
    <location>
        <begin position="315"/>
        <end position="539"/>
    </location>
</feature>
<evidence type="ECO:0000256" key="6">
    <source>
        <dbReference type="ARBA" id="ARBA00022786"/>
    </source>
</evidence>
<dbReference type="CDD" id="cd20353">
    <property type="entry name" value="Rcat_RBR_RNF216"/>
    <property type="match status" value="1"/>
</dbReference>
<reference evidence="11" key="1">
    <citation type="submission" date="2020-06" db="EMBL/GenBank/DDBJ databases">
        <authorList>
            <consortium name="Plant Systems Biology data submission"/>
        </authorList>
    </citation>
    <scope>NUCLEOTIDE SEQUENCE</scope>
    <source>
        <strain evidence="11">D6</strain>
    </source>
</reference>
<dbReference type="Gene3D" id="1.20.120.1750">
    <property type="match status" value="1"/>
</dbReference>
<dbReference type="SUPFAM" id="SSF57850">
    <property type="entry name" value="RING/U-box"/>
    <property type="match status" value="3"/>
</dbReference>
<dbReference type="InterPro" id="IPR047546">
    <property type="entry name" value="Rcat_RBR_RNF216"/>
</dbReference>
<dbReference type="PROSITE" id="PS51873">
    <property type="entry name" value="TRIAD"/>
    <property type="match status" value="1"/>
</dbReference>
<keyword evidence="2" id="KW-0808">Transferase</keyword>
<dbReference type="InterPro" id="IPR003892">
    <property type="entry name" value="CUE"/>
</dbReference>
<evidence type="ECO:0000256" key="2">
    <source>
        <dbReference type="ARBA" id="ARBA00022679"/>
    </source>
</evidence>
<dbReference type="CDD" id="cd20339">
    <property type="entry name" value="BRcat_RBR_RNF216"/>
    <property type="match status" value="1"/>
</dbReference>